<gene>
    <name evidence="1" type="ORF">ACAM_0171</name>
</gene>
<keyword evidence="2" id="KW-1185">Reference proteome</keyword>
<dbReference type="GeneID" id="17109717"/>
<dbReference type="AlphaFoldDB" id="U3TC96"/>
<dbReference type="InterPro" id="IPR029026">
    <property type="entry name" value="tRNA_m1G_MTases_N"/>
</dbReference>
<reference evidence="1 2" key="1">
    <citation type="journal article" date="2013" name="Appl. Environ. Microbiol.">
        <title>Variation of the Virus-Related Elements within Syntenic Genomes of the Hyperthermophilic Archaeon Aeropyrum.</title>
        <authorList>
            <person name="Daifuku T."/>
            <person name="Yoshida T."/>
            <person name="Kitamura T."/>
            <person name="Kawaichi S."/>
            <person name="Inoue T."/>
            <person name="Nomura K."/>
            <person name="Yoshida Y."/>
            <person name="Kuno S."/>
            <person name="Sako Y."/>
        </authorList>
    </citation>
    <scope>NUCLEOTIDE SEQUENCE [LARGE SCALE GENOMIC DNA]</scope>
    <source>
        <strain evidence="1 2">SY1</strain>
    </source>
</reference>
<dbReference type="PANTHER" id="PTHR12150">
    <property type="entry name" value="CLASS IV SAM-BINDING METHYLTRANSFERASE-RELATED"/>
    <property type="match status" value="1"/>
</dbReference>
<dbReference type="KEGG" id="acj:ACAM_0171"/>
<dbReference type="eggNOG" id="arCOG04069">
    <property type="taxonomic scope" value="Archaea"/>
</dbReference>
<dbReference type="Pfam" id="PF02598">
    <property type="entry name" value="Methyltrn_RNA_3"/>
    <property type="match status" value="1"/>
</dbReference>
<proteinExistence type="predicted"/>
<dbReference type="RefSeq" id="WP_022540920.1">
    <property type="nucleotide sequence ID" value="NC_022521.1"/>
</dbReference>
<evidence type="ECO:0000313" key="1">
    <source>
        <dbReference type="EMBL" id="BAN89640.1"/>
    </source>
</evidence>
<protein>
    <submittedName>
        <fullName evidence="1">Uncharacterized conserved protein</fullName>
    </submittedName>
</protein>
<evidence type="ECO:0000313" key="2">
    <source>
        <dbReference type="Proteomes" id="UP000016887"/>
    </source>
</evidence>
<dbReference type="CDD" id="cd18086">
    <property type="entry name" value="HsC9orf114-like"/>
    <property type="match status" value="1"/>
</dbReference>
<sequence>MGGLGECFQWPPKRRPSPLAVAIPSSILRVEPTLLLKTLKAGYVGRVAAVYRVDEIVVYEDPDSSPRLSRLLKFLLSYQATPPHLKKRVVPLKRELKYASLMPPLKIPSHTVPAEPVEGSIIDGYVESCSGDTCRVFLGSIGYGVLRGRARPGNIVTVRIAGVKRGEAVLERASWGEIYSGFSVTRFKRLDEVVTSFRMRGYRVIATDKNGVCPPMSWKVLGKAVSSKALIVFGGPYRGVLEYTSPSLYDGVVNVIPHQGTETVRTEEALHATLEAVNVLESM</sequence>
<dbReference type="PATRIC" id="fig|1198449.6.peg.176"/>
<name>U3TC96_9CREN</name>
<dbReference type="PANTHER" id="PTHR12150:SF13">
    <property type="entry name" value="METHYLTRANSFERASE C9ORF114-RELATED"/>
    <property type="match status" value="1"/>
</dbReference>
<dbReference type="Gene3D" id="3.40.1280.10">
    <property type="match status" value="1"/>
</dbReference>
<dbReference type="Gene3D" id="2.40.50.140">
    <property type="entry name" value="Nucleic acid-binding proteins"/>
    <property type="match status" value="1"/>
</dbReference>
<organism evidence="1 2">
    <name type="scientific">Aeropyrum camini SY1 = JCM 12091</name>
    <dbReference type="NCBI Taxonomy" id="1198449"/>
    <lineage>
        <taxon>Archaea</taxon>
        <taxon>Thermoproteota</taxon>
        <taxon>Thermoprotei</taxon>
        <taxon>Desulfurococcales</taxon>
        <taxon>Desulfurococcaceae</taxon>
        <taxon>Aeropyrum</taxon>
    </lineage>
</organism>
<dbReference type="Proteomes" id="UP000016887">
    <property type="component" value="Chromosome"/>
</dbReference>
<dbReference type="InterPro" id="IPR003750">
    <property type="entry name" value="Put_MeTrfase-C9orf114-like"/>
</dbReference>
<dbReference type="STRING" id="1198449.ACAM_0171"/>
<dbReference type="EMBL" id="AP012489">
    <property type="protein sequence ID" value="BAN89640.1"/>
    <property type="molecule type" value="Genomic_DNA"/>
</dbReference>
<dbReference type="InterPro" id="IPR029028">
    <property type="entry name" value="Alpha/beta_knot_MTases"/>
</dbReference>
<dbReference type="SUPFAM" id="SSF75217">
    <property type="entry name" value="alpha/beta knot"/>
    <property type="match status" value="1"/>
</dbReference>
<accession>U3TC96</accession>
<dbReference type="InterPro" id="IPR012340">
    <property type="entry name" value="NA-bd_OB-fold"/>
</dbReference>